<gene>
    <name evidence="1" type="ORF">GCM10007160_00050</name>
</gene>
<proteinExistence type="predicted"/>
<comment type="caution">
    <text evidence="1">The sequence shown here is derived from an EMBL/GenBank/DDBJ whole genome shotgun (WGS) entry which is preliminary data.</text>
</comment>
<keyword evidence="2" id="KW-1185">Reference proteome</keyword>
<dbReference type="EMBL" id="BMXS01000001">
    <property type="protein sequence ID" value="GGX76896.1"/>
    <property type="molecule type" value="Genomic_DNA"/>
</dbReference>
<evidence type="ECO:0000313" key="1">
    <source>
        <dbReference type="EMBL" id="GGX76896.1"/>
    </source>
</evidence>
<name>A0ABQ2YBG4_9GAMM</name>
<organism evidence="1 2">
    <name type="scientific">Litchfieldella qijiaojingensis</name>
    <dbReference type="NCBI Taxonomy" id="980347"/>
    <lineage>
        <taxon>Bacteria</taxon>
        <taxon>Pseudomonadati</taxon>
        <taxon>Pseudomonadota</taxon>
        <taxon>Gammaproteobacteria</taxon>
        <taxon>Oceanospirillales</taxon>
        <taxon>Halomonadaceae</taxon>
        <taxon>Litchfieldella</taxon>
    </lineage>
</organism>
<evidence type="ECO:0000313" key="2">
    <source>
        <dbReference type="Proteomes" id="UP000653056"/>
    </source>
</evidence>
<dbReference type="Proteomes" id="UP000653056">
    <property type="component" value="Unassembled WGS sequence"/>
</dbReference>
<reference evidence="2" key="1">
    <citation type="journal article" date="2019" name="Int. J. Syst. Evol. Microbiol.">
        <title>The Global Catalogue of Microorganisms (GCM) 10K type strain sequencing project: providing services to taxonomists for standard genome sequencing and annotation.</title>
        <authorList>
            <consortium name="The Broad Institute Genomics Platform"/>
            <consortium name="The Broad Institute Genome Sequencing Center for Infectious Disease"/>
            <person name="Wu L."/>
            <person name="Ma J."/>
        </authorList>
    </citation>
    <scope>NUCLEOTIDE SEQUENCE [LARGE SCALE GENOMIC DNA]</scope>
    <source>
        <strain evidence="2">KCTC 22228</strain>
    </source>
</reference>
<sequence length="87" mass="9708">MTLGRKFAILLIGNYPFNKKWRSCAFGSDAYEVISAHAESQLLAEWRTLVYPDGMDKAAFMHQSGHLAGGNSVFLDIGEVHARYKTT</sequence>
<accession>A0ABQ2YBG4</accession>
<protein>
    <submittedName>
        <fullName evidence="1">Uncharacterized protein</fullName>
    </submittedName>
</protein>